<dbReference type="InterPro" id="IPR047543">
    <property type="entry name" value="Bbox1_RNF31-like"/>
</dbReference>
<dbReference type="InterPro" id="IPR032065">
    <property type="entry name" value="RNF31-UBA"/>
</dbReference>
<evidence type="ECO:0000259" key="2">
    <source>
        <dbReference type="Pfam" id="PF16678"/>
    </source>
</evidence>
<dbReference type="GO" id="GO:0050829">
    <property type="term" value="P:defense response to Gram-negative bacterium"/>
    <property type="evidence" value="ECO:0007669"/>
    <property type="project" value="EnsemblMetazoa"/>
</dbReference>
<feature type="region of interest" description="Disordered" evidence="1">
    <location>
        <begin position="314"/>
        <end position="341"/>
    </location>
</feature>
<feature type="compositionally biased region" description="Basic and acidic residues" evidence="1">
    <location>
        <begin position="751"/>
        <end position="772"/>
    </location>
</feature>
<dbReference type="GO" id="GO:0010286">
    <property type="term" value="P:heat acclimation"/>
    <property type="evidence" value="ECO:0007669"/>
    <property type="project" value="EnsemblMetazoa"/>
</dbReference>
<feature type="region of interest" description="Disordered" evidence="1">
    <location>
        <begin position="731"/>
        <end position="806"/>
    </location>
</feature>
<dbReference type="PANTHER" id="PTHR16004">
    <property type="entry name" value="RING FINGER PROTEIN 31-RELATED"/>
    <property type="match status" value="1"/>
</dbReference>
<proteinExistence type="predicted"/>
<protein>
    <submittedName>
        <fullName evidence="3">GL25962</fullName>
    </submittedName>
</protein>
<dbReference type="AlphaFoldDB" id="B4GJX1"/>
<dbReference type="SMR" id="B4GJX1"/>
<dbReference type="GO" id="GO:1990450">
    <property type="term" value="F:linear polyubiquitin binding"/>
    <property type="evidence" value="ECO:0007669"/>
    <property type="project" value="EnsemblMetazoa"/>
</dbReference>
<dbReference type="PhylomeDB" id="B4GJX1"/>
<dbReference type="OrthoDB" id="9978677at2759"/>
<organism evidence="4">
    <name type="scientific">Drosophila persimilis</name>
    <name type="common">Fruit fly</name>
    <dbReference type="NCBI Taxonomy" id="7234"/>
    <lineage>
        <taxon>Eukaryota</taxon>
        <taxon>Metazoa</taxon>
        <taxon>Ecdysozoa</taxon>
        <taxon>Arthropoda</taxon>
        <taxon>Hexapoda</taxon>
        <taxon>Insecta</taxon>
        <taxon>Pterygota</taxon>
        <taxon>Neoptera</taxon>
        <taxon>Endopterygota</taxon>
        <taxon>Diptera</taxon>
        <taxon>Brachycera</taxon>
        <taxon>Muscomorpha</taxon>
        <taxon>Ephydroidea</taxon>
        <taxon>Drosophilidae</taxon>
        <taxon>Drosophila</taxon>
        <taxon>Sophophora</taxon>
    </lineage>
</organism>
<dbReference type="Pfam" id="PF16678">
    <property type="entry name" value="UBA_HOIP"/>
    <property type="match status" value="1"/>
</dbReference>
<evidence type="ECO:0000313" key="3">
    <source>
        <dbReference type="EMBL" id="EDW36937.1"/>
    </source>
</evidence>
<sequence length="911" mass="103224">MTTQQLLNKNVRNMPSWVMEANDRIGPKPPPLPPNGVASNGGSLPKAPALPPKVKTTPEPDYEVIEFSNQQQQYSNEPLKTTVIRTKTPDNKLKCTLCGSQNPWVTCAECAGQIFCASCDDMFHKHPKRKQHMRKAQSMAQLNCTGCQQNQQRGGWPQAHQQHPQHPDEWSQFGSQQHFNHSNLSLNVGPGYMPQQQHPHHPHYPPPVFMTQRGMVPHMYPGAPGGYPMMHPESVENIWNTLDESIQAQAEEVFKQAQNKEPREVMEMGTSPPPQSISTQVTFEGTPFGKGLIPQSYLQTYDALPFVAKKEEPPVPERFRTPEPSTKMERRPYYRSNSQLPQENERYRSANDLRYANNEGGSYGLDPFNTGQVTRRPNFINDLRMLQHQSSSPFDLPHDSFSLNLKHEPARDPETEMHIILKELELYKFTVEELEAALKYCSPDTHPIQWLRENWHKLVQTVQSLSTKYGQERGENTIGSISQNEAREALRSSSGNVWQAVADCIQQRQQKYRKLASKGNFLREDIVNALTAHQGNVEQALLELNRTQLKPFLMRIWGSPNGVENESGAMAAIDTKSDITDLLNTHASDCLQQPQIQTQSQIQIQPFDFEDSHSSPAKSTYATPSPYQLEDSTLKNLEILIGNMEQNQAKQNQDVLRSIESMLETFKGKPELEYETDPEVMRILTKSPISALKPLASTSLVEDKSTEDVKNFVWQHIQDIVPNLVQQVEQELKAEPQAPSNAVPVEEAEEPPPKEQPEPKEEPPLAKEEPPVPKEVPPVAKGESVPKEEPPVAKAEPLPEPETVPEPIVDPGVYIMEEFIRPNIREASIREELATNFIYATEIANFKLEFDRGIERLHEAEWEPEDLEDAEHLVYKSYTALKEEAPPLVEEVPEQAAESQKKLQLRLPLSL</sequence>
<dbReference type="InterPro" id="IPR026254">
    <property type="entry name" value="RNF31-like"/>
</dbReference>
<name>B4GJX1_DROPE</name>
<dbReference type="STRING" id="7234.B4GJX1"/>
<evidence type="ECO:0000256" key="1">
    <source>
        <dbReference type="SAM" id="MobiDB-lite"/>
    </source>
</evidence>
<keyword evidence="4" id="KW-1185">Reference proteome</keyword>
<dbReference type="PANTHER" id="PTHR16004:SF2">
    <property type="entry name" value="E3 UBIQUITIN-PROTEIN LIGASE LUBEL"/>
    <property type="match status" value="1"/>
</dbReference>
<dbReference type="GO" id="GO:0061630">
    <property type="term" value="F:ubiquitin protein ligase activity"/>
    <property type="evidence" value="ECO:0007669"/>
    <property type="project" value="EnsemblMetazoa"/>
</dbReference>
<feature type="region of interest" description="Disordered" evidence="1">
    <location>
        <begin position="21"/>
        <end position="56"/>
    </location>
</feature>
<feature type="compositionally biased region" description="Basic and acidic residues" evidence="1">
    <location>
        <begin position="314"/>
        <end position="332"/>
    </location>
</feature>
<gene>
    <name evidence="3" type="primary">Dper\GL25962</name>
    <name evidence="3" type="ORF">Dper_GL25962</name>
</gene>
<dbReference type="GO" id="GO:0070530">
    <property type="term" value="F:K63-linked polyubiquitin modification-dependent protein binding"/>
    <property type="evidence" value="ECO:0007669"/>
    <property type="project" value="EnsemblMetazoa"/>
</dbReference>
<dbReference type="GO" id="GO:0036435">
    <property type="term" value="F:K48-linked polyubiquitin modification-dependent protein binding"/>
    <property type="evidence" value="ECO:0007669"/>
    <property type="project" value="EnsemblMetazoa"/>
</dbReference>
<dbReference type="HOGENOM" id="CLU_319173_0_0_1"/>
<reference evidence="3 4" key="1">
    <citation type="journal article" date="2007" name="Nature">
        <title>Evolution of genes and genomes on the Drosophila phylogeny.</title>
        <authorList>
            <consortium name="Drosophila 12 Genomes Consortium"/>
            <person name="Clark A.G."/>
            <person name="Eisen M.B."/>
            <person name="Smith D.R."/>
            <person name="Bergman C.M."/>
            <person name="Oliver B."/>
            <person name="Markow T.A."/>
            <person name="Kaufman T.C."/>
            <person name="Kellis M."/>
            <person name="Gelbart W."/>
            <person name="Iyer V.N."/>
            <person name="Pollard D.A."/>
            <person name="Sackton T.B."/>
            <person name="Larracuente A.M."/>
            <person name="Singh N.D."/>
            <person name="Abad J.P."/>
            <person name="Abt D.N."/>
            <person name="Adryan B."/>
            <person name="Aguade M."/>
            <person name="Akashi H."/>
            <person name="Anderson W.W."/>
            <person name="Aquadro C.F."/>
            <person name="Ardell D.H."/>
            <person name="Arguello R."/>
            <person name="Artieri C.G."/>
            <person name="Barbash D.A."/>
            <person name="Barker D."/>
            <person name="Barsanti P."/>
            <person name="Batterham P."/>
            <person name="Batzoglou S."/>
            <person name="Begun D."/>
            <person name="Bhutkar A."/>
            <person name="Blanco E."/>
            <person name="Bosak S.A."/>
            <person name="Bradley R.K."/>
            <person name="Brand A.D."/>
            <person name="Brent M.R."/>
            <person name="Brooks A.N."/>
            <person name="Brown R.H."/>
            <person name="Butlin R.K."/>
            <person name="Caggese C."/>
            <person name="Calvi B.R."/>
            <person name="Bernardo de Carvalho A."/>
            <person name="Caspi A."/>
            <person name="Castrezana S."/>
            <person name="Celniker S.E."/>
            <person name="Chang J.L."/>
            <person name="Chapple C."/>
            <person name="Chatterji S."/>
            <person name="Chinwalla A."/>
            <person name="Civetta A."/>
            <person name="Clifton S.W."/>
            <person name="Comeron J.M."/>
            <person name="Costello J.C."/>
            <person name="Coyne J.A."/>
            <person name="Daub J."/>
            <person name="David R.G."/>
            <person name="Delcher A.L."/>
            <person name="Delehaunty K."/>
            <person name="Do C.B."/>
            <person name="Ebling H."/>
            <person name="Edwards K."/>
            <person name="Eickbush T."/>
            <person name="Evans J.D."/>
            <person name="Filipski A."/>
            <person name="Findeiss S."/>
            <person name="Freyhult E."/>
            <person name="Fulton L."/>
            <person name="Fulton R."/>
            <person name="Garcia A.C."/>
            <person name="Gardiner A."/>
            <person name="Garfield D.A."/>
            <person name="Garvin B.E."/>
            <person name="Gibson G."/>
            <person name="Gilbert D."/>
            <person name="Gnerre S."/>
            <person name="Godfrey J."/>
            <person name="Good R."/>
            <person name="Gotea V."/>
            <person name="Gravely B."/>
            <person name="Greenberg A.J."/>
            <person name="Griffiths-Jones S."/>
            <person name="Gross S."/>
            <person name="Guigo R."/>
            <person name="Gustafson E.A."/>
            <person name="Haerty W."/>
            <person name="Hahn M.W."/>
            <person name="Halligan D.L."/>
            <person name="Halpern A.L."/>
            <person name="Halter G.M."/>
            <person name="Han M.V."/>
            <person name="Heger A."/>
            <person name="Hillier L."/>
            <person name="Hinrichs A.S."/>
            <person name="Holmes I."/>
            <person name="Hoskins R.A."/>
            <person name="Hubisz M.J."/>
            <person name="Hultmark D."/>
            <person name="Huntley M.A."/>
            <person name="Jaffe D.B."/>
            <person name="Jagadeeshan S."/>
            <person name="Jeck W.R."/>
            <person name="Johnson J."/>
            <person name="Jones C.D."/>
            <person name="Jordan W.C."/>
            <person name="Karpen G.H."/>
            <person name="Kataoka E."/>
            <person name="Keightley P.D."/>
            <person name="Kheradpour P."/>
            <person name="Kirkness E.F."/>
            <person name="Koerich L.B."/>
            <person name="Kristiansen K."/>
            <person name="Kudrna D."/>
            <person name="Kulathinal R.J."/>
            <person name="Kumar S."/>
            <person name="Kwok R."/>
            <person name="Lander E."/>
            <person name="Langley C.H."/>
            <person name="Lapoint R."/>
            <person name="Lazzaro B.P."/>
            <person name="Lee S.J."/>
            <person name="Levesque L."/>
            <person name="Li R."/>
            <person name="Lin C.F."/>
            <person name="Lin M.F."/>
            <person name="Lindblad-Toh K."/>
            <person name="Llopart A."/>
            <person name="Long M."/>
            <person name="Low L."/>
            <person name="Lozovsky E."/>
            <person name="Lu J."/>
            <person name="Luo M."/>
            <person name="Machado C.A."/>
            <person name="Makalowski W."/>
            <person name="Marzo M."/>
            <person name="Matsuda M."/>
            <person name="Matzkin L."/>
            <person name="McAllister B."/>
            <person name="McBride C.S."/>
            <person name="McKernan B."/>
            <person name="McKernan K."/>
            <person name="Mendez-Lago M."/>
            <person name="Minx P."/>
            <person name="Mollenhauer M.U."/>
            <person name="Montooth K."/>
            <person name="Mount S.M."/>
            <person name="Mu X."/>
            <person name="Myers E."/>
            <person name="Negre B."/>
            <person name="Newfeld S."/>
            <person name="Nielsen R."/>
            <person name="Noor M.A."/>
            <person name="O'Grady P."/>
            <person name="Pachter L."/>
            <person name="Papaceit M."/>
            <person name="Parisi M.J."/>
            <person name="Parisi M."/>
            <person name="Parts L."/>
            <person name="Pedersen J.S."/>
            <person name="Pesole G."/>
            <person name="Phillippy A.M."/>
            <person name="Ponting C.P."/>
            <person name="Pop M."/>
            <person name="Porcelli D."/>
            <person name="Powell J.R."/>
            <person name="Prohaska S."/>
            <person name="Pruitt K."/>
            <person name="Puig M."/>
            <person name="Quesneville H."/>
            <person name="Ram K.R."/>
            <person name="Rand D."/>
            <person name="Rasmussen M.D."/>
            <person name="Reed L.K."/>
            <person name="Reenan R."/>
            <person name="Reily A."/>
            <person name="Remington K.A."/>
            <person name="Rieger T.T."/>
            <person name="Ritchie M.G."/>
            <person name="Robin C."/>
            <person name="Rogers Y.H."/>
            <person name="Rohde C."/>
            <person name="Rozas J."/>
            <person name="Rubenfield M.J."/>
            <person name="Ruiz A."/>
            <person name="Russo S."/>
            <person name="Salzberg S.L."/>
            <person name="Sanchez-Gracia A."/>
            <person name="Saranga D.J."/>
            <person name="Sato H."/>
            <person name="Schaeffer S.W."/>
            <person name="Schatz M.C."/>
            <person name="Schlenke T."/>
            <person name="Schwartz R."/>
            <person name="Segarra C."/>
            <person name="Singh R.S."/>
            <person name="Sirot L."/>
            <person name="Sirota M."/>
            <person name="Sisneros N.B."/>
            <person name="Smith C.D."/>
            <person name="Smith T.F."/>
            <person name="Spieth J."/>
            <person name="Stage D.E."/>
            <person name="Stark A."/>
            <person name="Stephan W."/>
            <person name="Strausberg R.L."/>
            <person name="Strempel S."/>
            <person name="Sturgill D."/>
            <person name="Sutton G."/>
            <person name="Sutton G.G."/>
            <person name="Tao W."/>
            <person name="Teichmann S."/>
            <person name="Tobari Y.N."/>
            <person name="Tomimura Y."/>
            <person name="Tsolas J.M."/>
            <person name="Valente V.L."/>
            <person name="Venter E."/>
            <person name="Venter J.C."/>
            <person name="Vicario S."/>
            <person name="Vieira F.G."/>
            <person name="Vilella A.J."/>
            <person name="Villasante A."/>
            <person name="Walenz B."/>
            <person name="Wang J."/>
            <person name="Wasserman M."/>
            <person name="Watts T."/>
            <person name="Wilson D."/>
            <person name="Wilson R.K."/>
            <person name="Wing R.A."/>
            <person name="Wolfner M.F."/>
            <person name="Wong A."/>
            <person name="Wong G.K."/>
            <person name="Wu C.I."/>
            <person name="Wu G."/>
            <person name="Yamamoto D."/>
            <person name="Yang H.P."/>
            <person name="Yang S.P."/>
            <person name="Yorke J.A."/>
            <person name="Yoshida K."/>
            <person name="Zdobnov E."/>
            <person name="Zhang P."/>
            <person name="Zhang Y."/>
            <person name="Zimin A.V."/>
            <person name="Baldwin J."/>
            <person name="Abdouelleil A."/>
            <person name="Abdulkadir J."/>
            <person name="Abebe A."/>
            <person name="Abera B."/>
            <person name="Abreu J."/>
            <person name="Acer S.C."/>
            <person name="Aftuck L."/>
            <person name="Alexander A."/>
            <person name="An P."/>
            <person name="Anderson E."/>
            <person name="Anderson S."/>
            <person name="Arachi H."/>
            <person name="Azer M."/>
            <person name="Bachantsang P."/>
            <person name="Barry A."/>
            <person name="Bayul T."/>
            <person name="Berlin A."/>
            <person name="Bessette D."/>
            <person name="Bloom T."/>
            <person name="Blye J."/>
            <person name="Boguslavskiy L."/>
            <person name="Bonnet C."/>
            <person name="Boukhgalter B."/>
            <person name="Bourzgui I."/>
            <person name="Brown A."/>
            <person name="Cahill P."/>
            <person name="Channer S."/>
            <person name="Cheshatsang Y."/>
            <person name="Chuda L."/>
            <person name="Citroen M."/>
            <person name="Collymore A."/>
            <person name="Cooke P."/>
            <person name="Costello M."/>
            <person name="D'Aco K."/>
            <person name="Daza R."/>
            <person name="De Haan G."/>
            <person name="DeGray S."/>
            <person name="DeMaso C."/>
            <person name="Dhargay N."/>
            <person name="Dooley K."/>
            <person name="Dooley E."/>
            <person name="Doricent M."/>
            <person name="Dorje P."/>
            <person name="Dorjee K."/>
            <person name="Dupes A."/>
            <person name="Elong R."/>
            <person name="Falk J."/>
            <person name="Farina A."/>
            <person name="Faro S."/>
            <person name="Ferguson D."/>
            <person name="Fisher S."/>
            <person name="Foley C.D."/>
            <person name="Franke A."/>
            <person name="Friedrich D."/>
            <person name="Gadbois L."/>
            <person name="Gearin G."/>
            <person name="Gearin C.R."/>
            <person name="Giannoukos G."/>
            <person name="Goode T."/>
            <person name="Graham J."/>
            <person name="Grandbois E."/>
            <person name="Grewal S."/>
            <person name="Gyaltsen K."/>
            <person name="Hafez N."/>
            <person name="Hagos B."/>
            <person name="Hall J."/>
            <person name="Henson C."/>
            <person name="Hollinger A."/>
            <person name="Honan T."/>
            <person name="Huard M.D."/>
            <person name="Hughes L."/>
            <person name="Hurhula B."/>
            <person name="Husby M.E."/>
            <person name="Kamat A."/>
            <person name="Kanga B."/>
            <person name="Kashin S."/>
            <person name="Khazanovich D."/>
            <person name="Kisner P."/>
            <person name="Lance K."/>
            <person name="Lara M."/>
            <person name="Lee W."/>
            <person name="Lennon N."/>
            <person name="Letendre F."/>
            <person name="LeVine R."/>
            <person name="Lipovsky A."/>
            <person name="Liu X."/>
            <person name="Liu J."/>
            <person name="Liu S."/>
            <person name="Lokyitsang T."/>
            <person name="Lokyitsang Y."/>
            <person name="Lubonja R."/>
            <person name="Lui A."/>
            <person name="MacDonald P."/>
            <person name="Magnisalis V."/>
            <person name="Maru K."/>
            <person name="Matthews C."/>
            <person name="McCusker W."/>
            <person name="McDonough S."/>
            <person name="Mehta T."/>
            <person name="Meldrim J."/>
            <person name="Meneus L."/>
            <person name="Mihai O."/>
            <person name="Mihalev A."/>
            <person name="Mihova T."/>
            <person name="Mittelman R."/>
            <person name="Mlenga V."/>
            <person name="Montmayeur A."/>
            <person name="Mulrain L."/>
            <person name="Navidi A."/>
            <person name="Naylor J."/>
            <person name="Negash T."/>
            <person name="Nguyen T."/>
            <person name="Nguyen N."/>
            <person name="Nicol R."/>
            <person name="Norbu C."/>
            <person name="Norbu N."/>
            <person name="Novod N."/>
            <person name="O'Neill B."/>
            <person name="Osman S."/>
            <person name="Markiewicz E."/>
            <person name="Oyono O.L."/>
            <person name="Patti C."/>
            <person name="Phunkhang P."/>
            <person name="Pierre F."/>
            <person name="Priest M."/>
            <person name="Raghuraman S."/>
            <person name="Rege F."/>
            <person name="Reyes R."/>
            <person name="Rise C."/>
            <person name="Rogov P."/>
            <person name="Ross K."/>
            <person name="Ryan E."/>
            <person name="Settipalli S."/>
            <person name="Shea T."/>
            <person name="Sherpa N."/>
            <person name="Shi L."/>
            <person name="Shih D."/>
            <person name="Sparrow T."/>
            <person name="Spaulding J."/>
            <person name="Stalker J."/>
            <person name="Stange-Thomann N."/>
            <person name="Stavropoulos S."/>
            <person name="Stone C."/>
            <person name="Strader C."/>
            <person name="Tesfaye S."/>
            <person name="Thomson T."/>
            <person name="Thoulutsang Y."/>
            <person name="Thoulutsang D."/>
            <person name="Topham K."/>
            <person name="Topping I."/>
            <person name="Tsamla T."/>
            <person name="Vassiliev H."/>
            <person name="Vo A."/>
            <person name="Wangchuk T."/>
            <person name="Wangdi T."/>
            <person name="Weiand M."/>
            <person name="Wilkinson J."/>
            <person name="Wilson A."/>
            <person name="Yadav S."/>
            <person name="Young G."/>
            <person name="Yu Q."/>
            <person name="Zembek L."/>
            <person name="Zhong D."/>
            <person name="Zimmer A."/>
            <person name="Zwirko Z."/>
            <person name="Jaffe D.B."/>
            <person name="Alvarez P."/>
            <person name="Brockman W."/>
            <person name="Butler J."/>
            <person name="Chin C."/>
            <person name="Gnerre S."/>
            <person name="Grabherr M."/>
            <person name="Kleber M."/>
            <person name="Mauceli E."/>
            <person name="MacCallum I."/>
        </authorList>
    </citation>
    <scope>NUCLEOTIDE SEQUENCE [LARGE SCALE GENOMIC DNA]</scope>
    <source>
        <strain evidence="4">MSH-3 / Tucson 14011-0111.49</strain>
    </source>
</reference>
<accession>B4GJX1</accession>
<dbReference type="eggNOG" id="KOG1812">
    <property type="taxonomic scope" value="Eukaryota"/>
</dbReference>
<feature type="domain" description="E3 ubiquitin-protein ligase RNF31 UBA-like" evidence="2">
    <location>
        <begin position="411"/>
        <end position="559"/>
    </location>
</feature>
<feature type="region of interest" description="Disordered" evidence="1">
    <location>
        <begin position="150"/>
        <end position="171"/>
    </location>
</feature>
<dbReference type="CDD" id="cd19815">
    <property type="entry name" value="Bbox1_HOIP"/>
    <property type="match status" value="1"/>
</dbReference>
<dbReference type="GO" id="GO:0071797">
    <property type="term" value="C:LUBAC complex"/>
    <property type="evidence" value="ECO:0007669"/>
    <property type="project" value="InterPro"/>
</dbReference>
<dbReference type="Proteomes" id="UP000008744">
    <property type="component" value="Unassembled WGS sequence"/>
</dbReference>
<evidence type="ECO:0000313" key="4">
    <source>
        <dbReference type="Proteomes" id="UP000008744"/>
    </source>
</evidence>
<dbReference type="Gene3D" id="1.10.8.10">
    <property type="entry name" value="DNA helicase RuvA subunit, C-terminal domain"/>
    <property type="match status" value="1"/>
</dbReference>
<feature type="compositionally biased region" description="Low complexity" evidence="1">
    <location>
        <begin position="44"/>
        <end position="56"/>
    </location>
</feature>
<dbReference type="GO" id="GO:0097039">
    <property type="term" value="P:protein linear polyubiquitination"/>
    <property type="evidence" value="ECO:0007669"/>
    <property type="project" value="EnsemblMetazoa"/>
</dbReference>
<dbReference type="EMBL" id="CH479184">
    <property type="protein sequence ID" value="EDW36937.1"/>
    <property type="molecule type" value="Genomic_DNA"/>
</dbReference>
<dbReference type="GO" id="GO:0061059">
    <property type="term" value="P:positive regulation of peptidoglycan recognition protein signaling pathway"/>
    <property type="evidence" value="ECO:0007669"/>
    <property type="project" value="EnsemblMetazoa"/>
</dbReference>